<accession>A0A508Z3I8</accession>
<protein>
    <submittedName>
        <fullName evidence="2">Uncharacterized protein</fullName>
    </submittedName>
</protein>
<evidence type="ECO:0000313" key="4">
    <source>
        <dbReference type="Proteomes" id="UP000307517"/>
    </source>
</evidence>
<dbReference type="AlphaFoldDB" id="A0A508Z3I8"/>
<dbReference type="EMBL" id="SSHM01000001">
    <property type="protein sequence ID" value="THC78999.1"/>
    <property type="molecule type" value="Genomic_DNA"/>
</dbReference>
<proteinExistence type="predicted"/>
<name>A0A508Z3I8_LACRH</name>
<dbReference type="RefSeq" id="WP_005690552.1">
    <property type="nucleotide sequence ID" value="NZ_CABFNI010000031.1"/>
</dbReference>
<evidence type="ECO:0000313" key="3">
    <source>
        <dbReference type="EMBL" id="THC78999.1"/>
    </source>
</evidence>
<dbReference type="Proteomes" id="UP000307517">
    <property type="component" value="Unassembled WGS sequence"/>
</dbReference>
<feature type="transmembrane region" description="Helical" evidence="1">
    <location>
        <begin position="6"/>
        <end position="25"/>
    </location>
</feature>
<reference evidence="2 5" key="2">
    <citation type="submission" date="2020-07" db="EMBL/GenBank/DDBJ databases">
        <title>Organ Donor 1.</title>
        <authorList>
            <person name="Marsh A.J."/>
            <person name="Azcarate-Peril M.A."/>
        </authorList>
    </citation>
    <scope>NUCLEOTIDE SEQUENCE [LARGE SCALE GENOMIC DNA]</scope>
    <source>
        <strain evidence="2 5">AMC0712</strain>
    </source>
</reference>
<reference evidence="3 4" key="1">
    <citation type="submission" date="2019-04" db="EMBL/GenBank/DDBJ databases">
        <title>Genome Announcement to Ensure Probiotic Safety of Lactobacillus rhamnosus UBLR-58.</title>
        <authorList>
            <person name="Sulthana A."/>
            <person name="Lakshmi S.G."/>
            <person name="Madempudi R.S."/>
        </authorList>
    </citation>
    <scope>NUCLEOTIDE SEQUENCE [LARGE SCALE GENOMIC DNA]</scope>
    <source>
        <strain evidence="3 4">UBLR-58</strain>
    </source>
</reference>
<dbReference type="Proteomes" id="UP000552935">
    <property type="component" value="Unassembled WGS sequence"/>
</dbReference>
<comment type="caution">
    <text evidence="2">The sequence shown here is derived from an EMBL/GenBank/DDBJ whole genome shotgun (WGS) entry which is preliminary data.</text>
</comment>
<organism evidence="2 5">
    <name type="scientific">Lacticaseibacillus rhamnosus</name>
    <name type="common">Lactobacillus rhamnosus</name>
    <dbReference type="NCBI Taxonomy" id="47715"/>
    <lineage>
        <taxon>Bacteria</taxon>
        <taxon>Bacillati</taxon>
        <taxon>Bacillota</taxon>
        <taxon>Bacilli</taxon>
        <taxon>Lactobacillales</taxon>
        <taxon>Lactobacillaceae</taxon>
        <taxon>Lacticaseibacillus</taxon>
    </lineage>
</organism>
<keyword evidence="1" id="KW-0472">Membrane</keyword>
<evidence type="ECO:0000313" key="2">
    <source>
        <dbReference type="EMBL" id="NZA03729.1"/>
    </source>
</evidence>
<evidence type="ECO:0000256" key="1">
    <source>
        <dbReference type="SAM" id="Phobius"/>
    </source>
</evidence>
<gene>
    <name evidence="3" type="ORF">E6L36_00345</name>
    <name evidence="2" type="ORF">H0N82_01010</name>
</gene>
<keyword evidence="1" id="KW-1133">Transmembrane helix</keyword>
<dbReference type="EMBL" id="JACCKI010000001">
    <property type="protein sequence ID" value="NZA03729.1"/>
    <property type="molecule type" value="Genomic_DNA"/>
</dbReference>
<keyword evidence="1" id="KW-0812">Transmembrane</keyword>
<sequence length="96" mass="10794">MNHLIAVFLIVAVLSIGPLICFVVIHRKNKRLKALVLGIQSLQEEKMFTQRALDNVLCGIVSEKVTVKHDGSLDLSNFMSFNSLEKLYIVLENNNP</sequence>
<evidence type="ECO:0000313" key="5">
    <source>
        <dbReference type="Proteomes" id="UP000552935"/>
    </source>
</evidence>